<dbReference type="Proteomes" id="UP000235220">
    <property type="component" value="Chromosome 5"/>
</dbReference>
<evidence type="ECO:0000256" key="3">
    <source>
        <dbReference type="ARBA" id="ARBA00022692"/>
    </source>
</evidence>
<evidence type="ECO:0000256" key="1">
    <source>
        <dbReference type="ARBA" id="ARBA00004141"/>
    </source>
</evidence>
<accession>A0A2I4HQG3</accession>
<dbReference type="Pfam" id="PF04819">
    <property type="entry name" value="DUF716"/>
    <property type="match status" value="1"/>
</dbReference>
<dbReference type="InterPro" id="IPR006904">
    <property type="entry name" value="DUF716"/>
</dbReference>
<protein>
    <submittedName>
        <fullName evidence="7">Transmembrane protein 45A-like</fullName>
    </submittedName>
</protein>
<dbReference type="OrthoDB" id="551896at2759"/>
<evidence type="ECO:0000313" key="7">
    <source>
        <dbReference type="RefSeq" id="XP_018858398.1"/>
    </source>
</evidence>
<evidence type="ECO:0000256" key="4">
    <source>
        <dbReference type="ARBA" id="ARBA00022989"/>
    </source>
</evidence>
<comment type="subcellular location">
    <subcellularLocation>
        <location evidence="1">Membrane</location>
        <topology evidence="1">Multi-pass membrane protein</topology>
    </subcellularLocation>
</comment>
<keyword evidence="5" id="KW-0472">Membrane</keyword>
<dbReference type="AlphaFoldDB" id="A0A2I4HQG3"/>
<dbReference type="GeneID" id="109020403"/>
<dbReference type="RefSeq" id="XP_018858398.1">
    <property type="nucleotide sequence ID" value="XM_019002853.2"/>
</dbReference>
<keyword evidence="4" id="KW-1133">Transmembrane helix</keyword>
<evidence type="ECO:0000256" key="5">
    <source>
        <dbReference type="ARBA" id="ARBA00023136"/>
    </source>
</evidence>
<keyword evidence="6" id="KW-1185">Reference proteome</keyword>
<comment type="similarity">
    <text evidence="2">Belongs to the TMEM45 family.</text>
</comment>
<dbReference type="PANTHER" id="PTHR46285:SF3">
    <property type="entry name" value="PROTEINASE INHIBITOR I4, SERPIN (DUF716)"/>
    <property type="match status" value="1"/>
</dbReference>
<organism evidence="6 7">
    <name type="scientific">Juglans regia</name>
    <name type="common">English walnut</name>
    <dbReference type="NCBI Taxonomy" id="51240"/>
    <lineage>
        <taxon>Eukaryota</taxon>
        <taxon>Viridiplantae</taxon>
        <taxon>Streptophyta</taxon>
        <taxon>Embryophyta</taxon>
        <taxon>Tracheophyta</taxon>
        <taxon>Spermatophyta</taxon>
        <taxon>Magnoliopsida</taxon>
        <taxon>eudicotyledons</taxon>
        <taxon>Gunneridae</taxon>
        <taxon>Pentapetalae</taxon>
        <taxon>rosids</taxon>
        <taxon>fabids</taxon>
        <taxon>Fagales</taxon>
        <taxon>Juglandaceae</taxon>
        <taxon>Juglans</taxon>
    </lineage>
</organism>
<proteinExistence type="inferred from homology"/>
<dbReference type="KEGG" id="jre:109020403"/>
<gene>
    <name evidence="7" type="primary">LOC109020403</name>
</gene>
<keyword evidence="3" id="KW-0812">Transmembrane</keyword>
<sequence length="310" mass="35110">MSSLLGHVLPGIGFFVIGLWHLFNHIKLHAQYPISYISTPWFPTSRFKYLEHFFIIGGSCASIAMELFIGPVRHQPLDPDGTIPSNHLHNFEHSSISMTLLVYATFAILLDRIGTRAQYGLTLFLVATAFAQELLLFHFHSTDHIGPEGQYHLLLQFLIFVSLATTLLGIGLPKSFLVSFIRSASILFQGIWLMVMGVMLWTPELIPKGCSIHLEYGRKVVGCSGDEARHRAKSLVNILFSWFLIAITIFVVSFYLFMVKAYSEKVEYGSLKREEEHGEDSDDVELESQKKGKLGYSKSFIQMERTLFTP</sequence>
<reference evidence="7" key="1">
    <citation type="submission" date="2025-08" db="UniProtKB">
        <authorList>
            <consortium name="RefSeq"/>
        </authorList>
    </citation>
    <scope>IDENTIFICATION</scope>
    <source>
        <tissue evidence="7">Leaves</tissue>
    </source>
</reference>
<name>A0A2I4HQG3_JUGRE</name>
<dbReference type="GO" id="GO:0016020">
    <property type="term" value="C:membrane"/>
    <property type="evidence" value="ECO:0007669"/>
    <property type="project" value="UniProtKB-SubCell"/>
</dbReference>
<dbReference type="PANTHER" id="PTHR46285">
    <property type="entry name" value="PROTEINASE INHIBITOR I4, SERPIN (DUF716)-RELATED"/>
    <property type="match status" value="1"/>
</dbReference>
<evidence type="ECO:0000313" key="6">
    <source>
        <dbReference type="Proteomes" id="UP000235220"/>
    </source>
</evidence>
<dbReference type="FunCoup" id="A0A2I4HQG3">
    <property type="interactions" value="20"/>
</dbReference>
<dbReference type="Gramene" id="Jr05_16000_p1">
    <property type="protein sequence ID" value="cds.Jr05_16000_p1"/>
    <property type="gene ID" value="Jr05_16000"/>
</dbReference>
<evidence type="ECO:0000256" key="2">
    <source>
        <dbReference type="ARBA" id="ARBA00006948"/>
    </source>
</evidence>